<gene>
    <name evidence="1" type="ORF">FPL22_04780</name>
</gene>
<comment type="caution">
    <text evidence="1">The sequence shown here is derived from an EMBL/GenBank/DDBJ whole genome shotgun (WGS) entry which is preliminary data.</text>
</comment>
<dbReference type="Proteomes" id="UP000315648">
    <property type="component" value="Unassembled WGS sequence"/>
</dbReference>
<protein>
    <submittedName>
        <fullName evidence="1">Uncharacterized protein</fullName>
    </submittedName>
</protein>
<proteinExistence type="predicted"/>
<dbReference type="RefSeq" id="WP_144228963.1">
    <property type="nucleotide sequence ID" value="NZ_CBCRVV010000002.1"/>
</dbReference>
<accession>A0A556QPV0</accession>
<reference evidence="1 2" key="1">
    <citation type="submission" date="2019-07" db="EMBL/GenBank/DDBJ databases">
        <title>Description of 53C-WASEF.</title>
        <authorList>
            <person name="Pitt A."/>
            <person name="Hahn M.W."/>
        </authorList>
    </citation>
    <scope>NUCLEOTIDE SEQUENCE [LARGE SCALE GENOMIC DNA]</scope>
    <source>
        <strain evidence="1 2">53C-WASEF</strain>
    </source>
</reference>
<name>A0A556QPV0_9BACT</name>
<organism evidence="1 2">
    <name type="scientific">Rariglobus hedericola</name>
    <dbReference type="NCBI Taxonomy" id="2597822"/>
    <lineage>
        <taxon>Bacteria</taxon>
        <taxon>Pseudomonadati</taxon>
        <taxon>Verrucomicrobiota</taxon>
        <taxon>Opitutia</taxon>
        <taxon>Opitutales</taxon>
        <taxon>Opitutaceae</taxon>
        <taxon>Rariglobus</taxon>
    </lineage>
</organism>
<dbReference type="EMBL" id="VMBG01000001">
    <property type="protein sequence ID" value="TSJ78622.1"/>
    <property type="molecule type" value="Genomic_DNA"/>
</dbReference>
<evidence type="ECO:0000313" key="1">
    <source>
        <dbReference type="EMBL" id="TSJ78622.1"/>
    </source>
</evidence>
<dbReference type="AlphaFoldDB" id="A0A556QPV0"/>
<sequence>MNKMIWISLGAVALLIVGVFAYIDMREAHKIGAKTVIDLKQKEVVIDSSLVPNSILPKPDPEKSEPIFIRVRSAGEISLDGAGFKVTELKEKLTNEDRTRVIKIIMEVDDFQIFTRILDDLKKLGFNRISFENKNGA</sequence>
<keyword evidence="2" id="KW-1185">Reference proteome</keyword>
<evidence type="ECO:0000313" key="2">
    <source>
        <dbReference type="Proteomes" id="UP000315648"/>
    </source>
</evidence>